<evidence type="ECO:0000313" key="2">
    <source>
        <dbReference type="EMBL" id="KAK4651610.1"/>
    </source>
</evidence>
<sequence length="408" mass="45099">MANPLSLVASAIAIIQGGEKLRKLVRKAQELNKAPAEVELLLREISEARTSFTSLQSTVIAAAQGARPINFEALRSLLHQYSYLLDSMELLVDKYLLKSPKQDAEGGDERAGMERSVVRLGWVRKKTKVHEMQDKLRNVRFLIVDTTYRRERKLRVRGSRGSYHRIQAKRVTTGQDRGNPDNSRGNDKGESSESSSWAYPIDFHVRPMQPMINGAFHLPHWIASRAIILTLINGPSISVSLTVARIVPPDSDIFRYIQTGNCSGLQTLLLKGQASPADMIESLYGTLDALLFALNCNQYEICQLLLSWGADPHAENSTKLTDSAANMARNLSIECPSPANNARKHLIESTFPAPLDLDRRQFSLLHKTVLGLAYTNLPALLATCSPDALNARDCHGVPLSSWPPGAAI</sequence>
<name>A0ABR0G775_9PEZI</name>
<proteinExistence type="predicted"/>
<feature type="compositionally biased region" description="Polar residues" evidence="1">
    <location>
        <begin position="170"/>
        <end position="183"/>
    </location>
</feature>
<dbReference type="InterPro" id="IPR036770">
    <property type="entry name" value="Ankyrin_rpt-contain_sf"/>
</dbReference>
<dbReference type="GeneID" id="87903873"/>
<accession>A0ABR0G775</accession>
<feature type="region of interest" description="Disordered" evidence="1">
    <location>
        <begin position="155"/>
        <end position="195"/>
    </location>
</feature>
<organism evidence="2 3">
    <name type="scientific">Podospora pseudocomata</name>
    <dbReference type="NCBI Taxonomy" id="2093779"/>
    <lineage>
        <taxon>Eukaryota</taxon>
        <taxon>Fungi</taxon>
        <taxon>Dikarya</taxon>
        <taxon>Ascomycota</taxon>
        <taxon>Pezizomycotina</taxon>
        <taxon>Sordariomycetes</taxon>
        <taxon>Sordariomycetidae</taxon>
        <taxon>Sordariales</taxon>
        <taxon>Podosporaceae</taxon>
        <taxon>Podospora</taxon>
    </lineage>
</organism>
<feature type="compositionally biased region" description="Basic residues" evidence="1">
    <location>
        <begin position="155"/>
        <end position="168"/>
    </location>
</feature>
<protein>
    <submittedName>
        <fullName evidence="2">Ankyrin repeat and SOCS box protein 6</fullName>
    </submittedName>
</protein>
<evidence type="ECO:0000313" key="3">
    <source>
        <dbReference type="Proteomes" id="UP001323405"/>
    </source>
</evidence>
<dbReference type="RefSeq" id="XP_062740585.1">
    <property type="nucleotide sequence ID" value="XM_062884095.1"/>
</dbReference>
<reference evidence="2 3" key="1">
    <citation type="journal article" date="2023" name="bioRxiv">
        <title>High-quality genome assemblies of four members of thePodospora anserinaspecies complex.</title>
        <authorList>
            <person name="Ament-Velasquez S.L."/>
            <person name="Vogan A.A."/>
            <person name="Wallerman O."/>
            <person name="Hartmann F."/>
            <person name="Gautier V."/>
            <person name="Silar P."/>
            <person name="Giraud T."/>
            <person name="Johannesson H."/>
        </authorList>
    </citation>
    <scope>NUCLEOTIDE SEQUENCE [LARGE SCALE GENOMIC DNA]</scope>
    <source>
        <strain evidence="2 3">CBS 415.72m</strain>
    </source>
</reference>
<gene>
    <name evidence="2" type="primary">ASB6</name>
    <name evidence="2" type="ORF">QC762_0094500</name>
</gene>
<keyword evidence="3" id="KW-1185">Reference proteome</keyword>
<dbReference type="EMBL" id="JAFFHA010000008">
    <property type="protein sequence ID" value="KAK4651610.1"/>
    <property type="molecule type" value="Genomic_DNA"/>
</dbReference>
<dbReference type="Gene3D" id="1.25.40.20">
    <property type="entry name" value="Ankyrin repeat-containing domain"/>
    <property type="match status" value="1"/>
</dbReference>
<comment type="caution">
    <text evidence="2">The sequence shown here is derived from an EMBL/GenBank/DDBJ whole genome shotgun (WGS) entry which is preliminary data.</text>
</comment>
<evidence type="ECO:0000256" key="1">
    <source>
        <dbReference type="SAM" id="MobiDB-lite"/>
    </source>
</evidence>
<dbReference type="Proteomes" id="UP001323405">
    <property type="component" value="Unassembled WGS sequence"/>
</dbReference>
<dbReference type="SUPFAM" id="SSF48403">
    <property type="entry name" value="Ankyrin repeat"/>
    <property type="match status" value="1"/>
</dbReference>